<accession>W4VJT7</accession>
<comment type="caution">
    <text evidence="1">The sequence shown here is derived from an EMBL/GenBank/DDBJ whole genome shotgun (WGS) entry which is preliminary data.</text>
</comment>
<reference evidence="1 2" key="1">
    <citation type="journal article" date="2014" name="Genome Announc.">
        <title>Draft Genome Sequence of the Boron-Tolerant and Moderately Halotolerant Bacterium Gracilibacillus boraciitolerans JCM 21714T.</title>
        <authorList>
            <person name="Ahmed I."/>
            <person name="Oshima K."/>
            <person name="Suda W."/>
            <person name="Kitamura K."/>
            <person name="Iida T."/>
            <person name="Ohmori Y."/>
            <person name="Fujiwara T."/>
            <person name="Hattori M."/>
            <person name="Ohkuma M."/>
        </authorList>
    </citation>
    <scope>NUCLEOTIDE SEQUENCE [LARGE SCALE GENOMIC DNA]</scope>
    <source>
        <strain evidence="1 2">JCM 21714</strain>
    </source>
</reference>
<dbReference type="Proteomes" id="UP000019102">
    <property type="component" value="Unassembled WGS sequence"/>
</dbReference>
<gene>
    <name evidence="1" type="ORF">JCM21714_2125</name>
</gene>
<keyword evidence="2" id="KW-1185">Reference proteome</keyword>
<dbReference type="AlphaFoldDB" id="W4VJT7"/>
<sequence>MRYYRMKEYLLKEIDQYDTFYRIKYGKILFLAENEIKNNGNLSINAYSKAIQKQIDSEDSKSFLGFKSLVIGYEKLIS</sequence>
<dbReference type="STRING" id="1298598.JCM21714_2125"/>
<name>W4VJT7_9BACI</name>
<protein>
    <submittedName>
        <fullName evidence="1">Uncharacterized protein</fullName>
    </submittedName>
</protein>
<organism evidence="1 2">
    <name type="scientific">Gracilibacillus boraciitolerans JCM 21714</name>
    <dbReference type="NCBI Taxonomy" id="1298598"/>
    <lineage>
        <taxon>Bacteria</taxon>
        <taxon>Bacillati</taxon>
        <taxon>Bacillota</taxon>
        <taxon>Bacilli</taxon>
        <taxon>Bacillales</taxon>
        <taxon>Bacillaceae</taxon>
        <taxon>Gracilibacillus</taxon>
    </lineage>
</organism>
<evidence type="ECO:0000313" key="1">
    <source>
        <dbReference type="EMBL" id="GAE93088.1"/>
    </source>
</evidence>
<dbReference type="RefSeq" id="WP_035723185.1">
    <property type="nucleotide sequence ID" value="NZ_BAVS01000009.1"/>
</dbReference>
<evidence type="ECO:0000313" key="2">
    <source>
        <dbReference type="Proteomes" id="UP000019102"/>
    </source>
</evidence>
<proteinExistence type="predicted"/>
<dbReference type="EMBL" id="BAVS01000009">
    <property type="protein sequence ID" value="GAE93088.1"/>
    <property type="molecule type" value="Genomic_DNA"/>
</dbReference>